<dbReference type="RefSeq" id="WP_092778683.1">
    <property type="nucleotide sequence ID" value="NZ_FOGI01000006.1"/>
</dbReference>
<sequence>MLVLLPPSETKSDGGDGPALDLAALSFPELTPVRDQVATALVALADDVPASLAALDLSERQVDEVERNAALFAAPTRPALERYTGVLYDAMAIPSFTKAQRRRADARLAVASALFGVLRAADPIPAYRLSGASVLPALGPLRPLWRPSLEKTLSTVDDLLIDLRSGAYANLATIPAAITIRVVTESPDGRRKTVSHFNKAYKGRLAAALATTPREPTTIRGLISVAATAGLTLTKTPTPNALDLVVTP</sequence>
<keyword evidence="2" id="KW-1185">Reference proteome</keyword>
<reference evidence="2" key="1">
    <citation type="submission" date="2016-10" db="EMBL/GenBank/DDBJ databases">
        <authorList>
            <person name="Varghese N."/>
            <person name="Submissions S."/>
        </authorList>
    </citation>
    <scope>NUCLEOTIDE SEQUENCE [LARGE SCALE GENOMIC DNA]</scope>
    <source>
        <strain evidence="2">DSM 44260</strain>
    </source>
</reference>
<dbReference type="EMBL" id="FOGI01000006">
    <property type="protein sequence ID" value="SER95560.1"/>
    <property type="molecule type" value="Genomic_DNA"/>
</dbReference>
<dbReference type="GO" id="GO:0005829">
    <property type="term" value="C:cytosol"/>
    <property type="evidence" value="ECO:0007669"/>
    <property type="project" value="TreeGrafter"/>
</dbReference>
<dbReference type="InterPro" id="IPR005583">
    <property type="entry name" value="YaaA"/>
</dbReference>
<dbReference type="PANTHER" id="PTHR30283:SF4">
    <property type="entry name" value="PEROXIDE STRESS RESISTANCE PROTEIN YAAA"/>
    <property type="match status" value="1"/>
</dbReference>
<evidence type="ECO:0008006" key="3">
    <source>
        <dbReference type="Google" id="ProtNLM"/>
    </source>
</evidence>
<organism evidence="1 2">
    <name type="scientific">Actinokineospora terrae</name>
    <dbReference type="NCBI Taxonomy" id="155974"/>
    <lineage>
        <taxon>Bacteria</taxon>
        <taxon>Bacillati</taxon>
        <taxon>Actinomycetota</taxon>
        <taxon>Actinomycetes</taxon>
        <taxon>Pseudonocardiales</taxon>
        <taxon>Pseudonocardiaceae</taxon>
        <taxon>Actinokineospora</taxon>
    </lineage>
</organism>
<dbReference type="PANTHER" id="PTHR30283">
    <property type="entry name" value="PEROXIDE STRESS RESPONSE PROTEIN YAAA"/>
    <property type="match status" value="1"/>
</dbReference>
<dbReference type="NCBIfam" id="NF002544">
    <property type="entry name" value="PRK02101.2-1"/>
    <property type="match status" value="1"/>
</dbReference>
<dbReference type="Proteomes" id="UP000199051">
    <property type="component" value="Unassembled WGS sequence"/>
</dbReference>
<accession>A0A1H9TE06</accession>
<dbReference type="GO" id="GO:0033194">
    <property type="term" value="P:response to hydroperoxide"/>
    <property type="evidence" value="ECO:0007669"/>
    <property type="project" value="TreeGrafter"/>
</dbReference>
<dbReference type="Pfam" id="PF03883">
    <property type="entry name" value="H2O2_YaaD"/>
    <property type="match status" value="1"/>
</dbReference>
<name>A0A1H9TE06_9PSEU</name>
<evidence type="ECO:0000313" key="1">
    <source>
        <dbReference type="EMBL" id="SER95560.1"/>
    </source>
</evidence>
<gene>
    <name evidence="1" type="ORF">SAMN04487818_106232</name>
</gene>
<dbReference type="AlphaFoldDB" id="A0A1H9TE06"/>
<proteinExistence type="predicted"/>
<evidence type="ECO:0000313" key="2">
    <source>
        <dbReference type="Proteomes" id="UP000199051"/>
    </source>
</evidence>
<dbReference type="STRING" id="155974.SAMN04487818_106232"/>
<protein>
    <recommendedName>
        <fullName evidence="3">Peroxide stress protein YaaA</fullName>
    </recommendedName>
</protein>